<evidence type="ECO:0000313" key="10">
    <source>
        <dbReference type="EMBL" id="QHN34413.1"/>
    </source>
</evidence>
<feature type="transmembrane region" description="Helical" evidence="8">
    <location>
        <begin position="169"/>
        <end position="187"/>
    </location>
</feature>
<comment type="subcellular location">
    <subcellularLocation>
        <location evidence="1">Cell membrane</location>
        <topology evidence="1">Multi-pass membrane protein</topology>
    </subcellularLocation>
</comment>
<proteinExistence type="inferred from homology"/>
<evidence type="ECO:0000259" key="9">
    <source>
        <dbReference type="Pfam" id="PF01757"/>
    </source>
</evidence>
<feature type="region of interest" description="Disordered" evidence="7">
    <location>
        <begin position="1"/>
        <end position="40"/>
    </location>
</feature>
<dbReference type="RefSeq" id="WP_213247494.1">
    <property type="nucleotide sequence ID" value="NZ_CP045806.1"/>
</dbReference>
<keyword evidence="6 8" id="KW-0472">Membrane</keyword>
<evidence type="ECO:0000256" key="6">
    <source>
        <dbReference type="ARBA" id="ARBA00023136"/>
    </source>
</evidence>
<evidence type="ECO:0000256" key="7">
    <source>
        <dbReference type="SAM" id="MobiDB-lite"/>
    </source>
</evidence>
<dbReference type="InterPro" id="IPR002656">
    <property type="entry name" value="Acyl_transf_3_dom"/>
</dbReference>
<feature type="transmembrane region" description="Helical" evidence="8">
    <location>
        <begin position="306"/>
        <end position="323"/>
    </location>
</feature>
<feature type="transmembrane region" description="Helical" evidence="8">
    <location>
        <begin position="82"/>
        <end position="104"/>
    </location>
</feature>
<dbReference type="PANTHER" id="PTHR40074:SF2">
    <property type="entry name" value="O-ACETYLTRANSFERASE WECH"/>
    <property type="match status" value="1"/>
</dbReference>
<name>A0ABX6IEW7_9ACTN</name>
<evidence type="ECO:0000256" key="5">
    <source>
        <dbReference type="ARBA" id="ARBA00022989"/>
    </source>
</evidence>
<feature type="compositionally biased region" description="Polar residues" evidence="7">
    <location>
        <begin position="1"/>
        <end position="25"/>
    </location>
</feature>
<keyword evidence="4 8" id="KW-0812">Transmembrane</keyword>
<evidence type="ECO:0000256" key="2">
    <source>
        <dbReference type="ARBA" id="ARBA00007400"/>
    </source>
</evidence>
<dbReference type="EMBL" id="CP045809">
    <property type="protein sequence ID" value="QHN34413.1"/>
    <property type="molecule type" value="Genomic_DNA"/>
</dbReference>
<evidence type="ECO:0000256" key="4">
    <source>
        <dbReference type="ARBA" id="ARBA00022692"/>
    </source>
</evidence>
<gene>
    <name evidence="10" type="ORF">GII31_05380</name>
</gene>
<dbReference type="Pfam" id="PF01757">
    <property type="entry name" value="Acyl_transf_3"/>
    <property type="match status" value="1"/>
</dbReference>
<dbReference type="GO" id="GO:0016746">
    <property type="term" value="F:acyltransferase activity"/>
    <property type="evidence" value="ECO:0007669"/>
    <property type="project" value="UniProtKB-KW"/>
</dbReference>
<evidence type="ECO:0000256" key="3">
    <source>
        <dbReference type="ARBA" id="ARBA00022475"/>
    </source>
</evidence>
<feature type="transmembrane region" description="Helical" evidence="8">
    <location>
        <begin position="199"/>
        <end position="218"/>
    </location>
</feature>
<protein>
    <submittedName>
        <fullName evidence="10">Acyltransferase family protein</fullName>
    </submittedName>
</protein>
<keyword evidence="10" id="KW-0808">Transferase</keyword>
<feature type="transmembrane region" description="Helical" evidence="8">
    <location>
        <begin position="266"/>
        <end position="286"/>
    </location>
</feature>
<feature type="transmembrane region" description="Helical" evidence="8">
    <location>
        <begin position="376"/>
        <end position="399"/>
    </location>
</feature>
<feature type="transmembrane region" description="Helical" evidence="8">
    <location>
        <begin position="52"/>
        <end position="70"/>
    </location>
</feature>
<sequence>MHVQPTPQTQPTASGPATASDQSIAISPAPDDRPDRKAGAAARVGRAYTADLVRVALFTGVVVAHSVNAINSGPEVTRGSHLAGTLLHLTRYGFVAVTLFVLVLSMRGKTMTATQFWRRRFGLILWPYLLWTIIYAITDHLVIRNNPFPSTGTWFADLGEDLISGTGKYQLYFLLISMQIYLFFPLISKIVERFADHPWRVIAGGAVVQFGMFALYQYTPRPLPPFWQNIFLHLWKTLPMYALFITIGAVAAYHHEAVETWLRSHVRLVVACGLGSAALSVTAYWLATSPGHVPLQANTPWNPAHLPWLVCGFALLWLGATLWDDRRRTGKRSGARFVSWATLRAFGVFAAHPLILDILARTGFFRQLFEWFPGAPVARAVVLIITVLALSLLLVDLLLRTPVSRYLVARPRIPLPGERRVRQALARGRADPVGDH</sequence>
<feature type="transmembrane region" description="Helical" evidence="8">
    <location>
        <begin position="335"/>
        <end position="356"/>
    </location>
</feature>
<accession>A0ABX6IEW7</accession>
<feature type="transmembrane region" description="Helical" evidence="8">
    <location>
        <begin position="238"/>
        <end position="254"/>
    </location>
</feature>
<evidence type="ECO:0000313" key="11">
    <source>
        <dbReference type="Proteomes" id="UP001059836"/>
    </source>
</evidence>
<organism evidence="10 11">
    <name type="scientific">Gordonia pseudamarae</name>
    <dbReference type="NCBI Taxonomy" id="2831662"/>
    <lineage>
        <taxon>Bacteria</taxon>
        <taxon>Bacillati</taxon>
        <taxon>Actinomycetota</taxon>
        <taxon>Actinomycetes</taxon>
        <taxon>Mycobacteriales</taxon>
        <taxon>Gordoniaceae</taxon>
        <taxon>Gordonia</taxon>
    </lineage>
</organism>
<feature type="transmembrane region" description="Helical" evidence="8">
    <location>
        <begin position="125"/>
        <end position="143"/>
    </location>
</feature>
<evidence type="ECO:0000256" key="1">
    <source>
        <dbReference type="ARBA" id="ARBA00004651"/>
    </source>
</evidence>
<feature type="domain" description="Acyltransferase 3" evidence="9">
    <location>
        <begin position="51"/>
        <end position="394"/>
    </location>
</feature>
<keyword evidence="3" id="KW-1003">Cell membrane</keyword>
<evidence type="ECO:0000256" key="8">
    <source>
        <dbReference type="SAM" id="Phobius"/>
    </source>
</evidence>
<comment type="similarity">
    <text evidence="2">Belongs to the acyltransferase 3 family.</text>
</comment>
<keyword evidence="10" id="KW-0012">Acyltransferase</keyword>
<dbReference type="PANTHER" id="PTHR40074">
    <property type="entry name" value="O-ACETYLTRANSFERASE WECH"/>
    <property type="match status" value="1"/>
</dbReference>
<keyword evidence="5 8" id="KW-1133">Transmembrane helix</keyword>
<keyword evidence="11" id="KW-1185">Reference proteome</keyword>
<dbReference type="Proteomes" id="UP001059836">
    <property type="component" value="Chromosome"/>
</dbReference>
<reference evidence="10" key="1">
    <citation type="journal article" date="2021" name="Nat. Microbiol.">
        <title>Cocultivation of an ultrasmall environmental parasitic bacterium with lytic ability against bacteria associated with wastewater foams.</title>
        <authorList>
            <person name="Batinovic S."/>
            <person name="Rose J.J.A."/>
            <person name="Ratcliffe J."/>
            <person name="Seviour R.J."/>
            <person name="Petrovski S."/>
        </authorList>
    </citation>
    <scope>NUCLEOTIDE SEQUENCE</scope>
    <source>
        <strain evidence="10">CON9</strain>
    </source>
</reference>